<dbReference type="InterPro" id="IPR003356">
    <property type="entry name" value="DNA_methylase_A-5"/>
</dbReference>
<dbReference type="EMBL" id="JADIMP010000074">
    <property type="protein sequence ID" value="MBO8441676.1"/>
    <property type="molecule type" value="Genomic_DNA"/>
</dbReference>
<dbReference type="Proteomes" id="UP000823614">
    <property type="component" value="Unassembled WGS sequence"/>
</dbReference>
<dbReference type="Gene3D" id="3.40.50.150">
    <property type="entry name" value="Vaccinia Virus protein VP39"/>
    <property type="match status" value="1"/>
</dbReference>
<name>A0A9D9H862_9LACO</name>
<evidence type="ECO:0000256" key="2">
    <source>
        <dbReference type="ARBA" id="ARBA00022603"/>
    </source>
</evidence>
<dbReference type="PANTHER" id="PTHR42933">
    <property type="entry name" value="SLR6095 PROTEIN"/>
    <property type="match status" value="1"/>
</dbReference>
<dbReference type="EC" id="2.1.1.72" evidence="1"/>
<keyword evidence="3" id="KW-0808">Transferase</keyword>
<evidence type="ECO:0000259" key="9">
    <source>
        <dbReference type="Pfam" id="PF02384"/>
    </source>
</evidence>
<sequence length="767" mass="88482">MVEIYDDSVVSESKTENVFRDFYGPTTFIEKSAIPKSYGFKSKNGTSYRGYPDFFLDSPDFAIIVEAKALKHSLAEEQVKWYMTNNSISKNIIGIAISGQDRSQIKITYYYLDSKRNPLPFNVHDKFVSLENLRKILNKHLDGDSISSDELLKTINYINEIFNKNSVKDTERSLLFSGMMIALTNDNFRATYKDITKPSEEELAKTSQTIPESFYLSDNMVEAINKQLSSKINNLSKQIRWQDQFAFIRNVEFNLNDYKQILNKIHDKIFVPFQNEEKQDILGRAYKIFLSRSGKIDNKNIIITPDHIKELMVKLARLNLNDVVLDTCTGTGGFLMEAMEKLNNLAQDDEKELEDIREHKLIGFENDSTLFALACSNMFLHGDGRSNMLYRSSLLEFNSKKQKFVNNKDQKVFEYIRKQKPTKCIINPPYENNYPIKFVKQAIDYLEPNGKLIVIMPSPTLTQNQHIAQHRKKVQESERNYGLTGEILKSARLDYVIKMPLNLFTEQNRTVNTAIFGFTKTPHEHEDEVLFCNLKDDGLVSIQHKGRVDRDNRWNDIENELLDIIRNRKEVENISEMRKIWKNGKLNCSGFSKSVELNDNLVPLKELFSMKKGSLASSKAISDGKYDFVTASDTWKKSDYADQKGPALVYAVSAGGSLGKCQYVEGDFVASNLCLVLKEKNHDKYPVNLKFYKWYLSSIRDQIFDDLANGTSKLTINKNSLESYYVEYFPIEKQDAFVKKYVSKYEKLLSDVNNLKDELTNEINSMI</sequence>
<feature type="domain" description="DNA methylase adenine-specific" evidence="9">
    <location>
        <begin position="278"/>
        <end position="577"/>
    </location>
</feature>
<dbReference type="GO" id="GO:0009307">
    <property type="term" value="P:DNA restriction-modification system"/>
    <property type="evidence" value="ECO:0007669"/>
    <property type="project" value="UniProtKB-KW"/>
</dbReference>
<keyword evidence="8" id="KW-0175">Coiled coil</keyword>
<evidence type="ECO:0000256" key="8">
    <source>
        <dbReference type="SAM" id="Coils"/>
    </source>
</evidence>
<evidence type="ECO:0000256" key="1">
    <source>
        <dbReference type="ARBA" id="ARBA00011900"/>
    </source>
</evidence>
<dbReference type="GO" id="GO:0009007">
    <property type="term" value="F:site-specific DNA-methyltransferase (adenine-specific) activity"/>
    <property type="evidence" value="ECO:0007669"/>
    <property type="project" value="UniProtKB-EC"/>
</dbReference>
<reference evidence="10" key="2">
    <citation type="journal article" date="2021" name="PeerJ">
        <title>Extensive microbial diversity within the chicken gut microbiome revealed by metagenomics and culture.</title>
        <authorList>
            <person name="Gilroy R."/>
            <person name="Ravi A."/>
            <person name="Getino M."/>
            <person name="Pursley I."/>
            <person name="Horton D.L."/>
            <person name="Alikhan N.F."/>
            <person name="Baker D."/>
            <person name="Gharbi K."/>
            <person name="Hall N."/>
            <person name="Watson M."/>
            <person name="Adriaenssens E.M."/>
            <person name="Foster-Nyarko E."/>
            <person name="Jarju S."/>
            <person name="Secka A."/>
            <person name="Antonio M."/>
            <person name="Oren A."/>
            <person name="Chaudhuri R.R."/>
            <person name="La Ragione R."/>
            <person name="Hildebrand F."/>
            <person name="Pallen M.J."/>
        </authorList>
    </citation>
    <scope>NUCLEOTIDE SEQUENCE</scope>
    <source>
        <strain evidence="10">C6-149</strain>
    </source>
</reference>
<dbReference type="GO" id="GO:0008170">
    <property type="term" value="F:N-methyltransferase activity"/>
    <property type="evidence" value="ECO:0007669"/>
    <property type="project" value="InterPro"/>
</dbReference>
<dbReference type="GO" id="GO:0032259">
    <property type="term" value="P:methylation"/>
    <property type="evidence" value="ECO:0007669"/>
    <property type="project" value="UniProtKB-KW"/>
</dbReference>
<keyword evidence="6" id="KW-0238">DNA-binding</keyword>
<dbReference type="AlphaFoldDB" id="A0A9D9H862"/>
<organism evidence="10 11">
    <name type="scientific">Candidatus Gallilactobacillus intestinavium</name>
    <dbReference type="NCBI Taxonomy" id="2840838"/>
    <lineage>
        <taxon>Bacteria</taxon>
        <taxon>Bacillati</taxon>
        <taxon>Bacillota</taxon>
        <taxon>Bacilli</taxon>
        <taxon>Lactobacillales</taxon>
        <taxon>Lactobacillaceae</taxon>
        <taxon>Lactobacillaceae incertae sedis</taxon>
        <taxon>Candidatus Gallilactobacillus</taxon>
    </lineage>
</organism>
<evidence type="ECO:0000313" key="11">
    <source>
        <dbReference type="Proteomes" id="UP000823614"/>
    </source>
</evidence>
<keyword evidence="5" id="KW-0680">Restriction system</keyword>
<gene>
    <name evidence="10" type="ORF">IAA89_04510</name>
</gene>
<evidence type="ECO:0000256" key="4">
    <source>
        <dbReference type="ARBA" id="ARBA00022691"/>
    </source>
</evidence>
<proteinExistence type="predicted"/>
<dbReference type="InterPro" id="IPR029063">
    <property type="entry name" value="SAM-dependent_MTases_sf"/>
</dbReference>
<keyword evidence="2 10" id="KW-0489">Methyltransferase</keyword>
<accession>A0A9D9H862</accession>
<dbReference type="PANTHER" id="PTHR42933:SF1">
    <property type="entry name" value="SITE-SPECIFIC DNA-METHYLTRANSFERASE (ADENINE-SPECIFIC)"/>
    <property type="match status" value="1"/>
</dbReference>
<dbReference type="SUPFAM" id="SSF116734">
    <property type="entry name" value="DNA methylase specificity domain"/>
    <property type="match status" value="1"/>
</dbReference>
<dbReference type="PRINTS" id="PR00507">
    <property type="entry name" value="N12N6MTFRASE"/>
</dbReference>
<dbReference type="InterPro" id="IPR044946">
    <property type="entry name" value="Restrct_endonuc_typeI_TRD_sf"/>
</dbReference>
<comment type="caution">
    <text evidence="10">The sequence shown here is derived from an EMBL/GenBank/DDBJ whole genome shotgun (WGS) entry which is preliminary data.</text>
</comment>
<evidence type="ECO:0000256" key="7">
    <source>
        <dbReference type="ARBA" id="ARBA00047942"/>
    </source>
</evidence>
<protein>
    <recommendedName>
        <fullName evidence="1">site-specific DNA-methyltransferase (adenine-specific)</fullName>
        <ecNumber evidence="1">2.1.1.72</ecNumber>
    </recommendedName>
</protein>
<evidence type="ECO:0000256" key="5">
    <source>
        <dbReference type="ARBA" id="ARBA00022747"/>
    </source>
</evidence>
<dbReference type="SUPFAM" id="SSF53335">
    <property type="entry name" value="S-adenosyl-L-methionine-dependent methyltransferases"/>
    <property type="match status" value="1"/>
</dbReference>
<evidence type="ECO:0000313" key="10">
    <source>
        <dbReference type="EMBL" id="MBO8441676.1"/>
    </source>
</evidence>
<dbReference type="Gene3D" id="3.90.220.20">
    <property type="entry name" value="DNA methylase specificity domains"/>
    <property type="match status" value="1"/>
</dbReference>
<feature type="coiled-coil region" evidence="8">
    <location>
        <begin position="738"/>
        <end position="765"/>
    </location>
</feature>
<reference evidence="10" key="1">
    <citation type="submission" date="2020-10" db="EMBL/GenBank/DDBJ databases">
        <authorList>
            <person name="Gilroy R."/>
        </authorList>
    </citation>
    <scope>NUCLEOTIDE SEQUENCE</scope>
    <source>
        <strain evidence="10">C6-149</strain>
    </source>
</reference>
<dbReference type="InterPro" id="IPR051537">
    <property type="entry name" value="DNA_Adenine_Mtase"/>
</dbReference>
<dbReference type="GO" id="GO:0003677">
    <property type="term" value="F:DNA binding"/>
    <property type="evidence" value="ECO:0007669"/>
    <property type="project" value="UniProtKB-KW"/>
</dbReference>
<keyword evidence="4" id="KW-0949">S-adenosyl-L-methionine</keyword>
<comment type="catalytic activity">
    <reaction evidence="7">
        <text>a 2'-deoxyadenosine in DNA + S-adenosyl-L-methionine = an N(6)-methyl-2'-deoxyadenosine in DNA + S-adenosyl-L-homocysteine + H(+)</text>
        <dbReference type="Rhea" id="RHEA:15197"/>
        <dbReference type="Rhea" id="RHEA-COMP:12418"/>
        <dbReference type="Rhea" id="RHEA-COMP:12419"/>
        <dbReference type="ChEBI" id="CHEBI:15378"/>
        <dbReference type="ChEBI" id="CHEBI:57856"/>
        <dbReference type="ChEBI" id="CHEBI:59789"/>
        <dbReference type="ChEBI" id="CHEBI:90615"/>
        <dbReference type="ChEBI" id="CHEBI:90616"/>
        <dbReference type="EC" id="2.1.1.72"/>
    </reaction>
</comment>
<evidence type="ECO:0000256" key="3">
    <source>
        <dbReference type="ARBA" id="ARBA00022679"/>
    </source>
</evidence>
<dbReference type="Pfam" id="PF02384">
    <property type="entry name" value="N6_Mtase"/>
    <property type="match status" value="1"/>
</dbReference>
<evidence type="ECO:0000256" key="6">
    <source>
        <dbReference type="ARBA" id="ARBA00023125"/>
    </source>
</evidence>